<keyword evidence="2" id="KW-0614">Plasmid</keyword>
<reference evidence="2 3" key="1">
    <citation type="submission" date="2020-01" db="EMBL/GenBank/DDBJ databases">
        <title>Pseudarthrobacter psychrotolerans sp. nov., isolated from antarctic soil.</title>
        <authorList>
            <person name="Shin Y."/>
            <person name="Park W."/>
        </authorList>
    </citation>
    <scope>NUCLEOTIDE SEQUENCE [LARGE SCALE GENOMIC DNA]</scope>
    <source>
        <strain evidence="2 3">YJ56</strain>
        <plasmid evidence="2 3">unnamed1</plasmid>
    </source>
</reference>
<evidence type="ECO:0000313" key="2">
    <source>
        <dbReference type="EMBL" id="QHK22559.1"/>
    </source>
</evidence>
<feature type="region of interest" description="Disordered" evidence="1">
    <location>
        <begin position="260"/>
        <end position="288"/>
    </location>
</feature>
<dbReference type="KEGG" id="psey:GU243_23630"/>
<feature type="compositionally biased region" description="Polar residues" evidence="1">
    <location>
        <begin position="1"/>
        <end position="11"/>
    </location>
</feature>
<geneLocation type="plasmid" evidence="2 3">
    <name>unnamed1</name>
</geneLocation>
<keyword evidence="3" id="KW-1185">Reference proteome</keyword>
<gene>
    <name evidence="2" type="ORF">GU243_23630</name>
</gene>
<evidence type="ECO:0000313" key="3">
    <source>
        <dbReference type="Proteomes" id="UP000464186"/>
    </source>
</evidence>
<name>A0A6P1NRZ2_9MICC</name>
<dbReference type="AlphaFoldDB" id="A0A6P1NRZ2"/>
<protein>
    <submittedName>
        <fullName evidence="2">Uncharacterized protein</fullName>
    </submittedName>
</protein>
<dbReference type="EMBL" id="CP047899">
    <property type="protein sequence ID" value="QHK22559.1"/>
    <property type="molecule type" value="Genomic_DNA"/>
</dbReference>
<proteinExistence type="predicted"/>
<dbReference type="Proteomes" id="UP000464186">
    <property type="component" value="Plasmid unnamed1"/>
</dbReference>
<sequence length="288" mass="31603">MSTSTEPSATDWTVEPFNADEDAPDTWTQDAGTPAGGGGGGLPAFLDPDIEAELGAGPPEWMGLRWREISAEHKPAAWTALRQWVDWFVREYQLNTSQITECWFEHSDIVAELYAGMCAEYKIWEEGTPGLGAMTTWHPHVQAMTARLAAMVDKRQCHITGHQDDPSDLAFTYNQDRWARIRDGITTTVEVPREGINRRWRPIAVAGGGEVIAGREILVGPAAAVEADQITGTTLLSGAAAESVQLRHTTMGAAAESYWEHTTGPGRQDGWTRHTDPGVGDHLAENWR</sequence>
<evidence type="ECO:0000256" key="1">
    <source>
        <dbReference type="SAM" id="MobiDB-lite"/>
    </source>
</evidence>
<accession>A0A6P1NRZ2</accession>
<organism evidence="2 3">
    <name type="scientific">Pseudarthrobacter psychrotolerans</name>
    <dbReference type="NCBI Taxonomy" id="2697569"/>
    <lineage>
        <taxon>Bacteria</taxon>
        <taxon>Bacillati</taxon>
        <taxon>Actinomycetota</taxon>
        <taxon>Actinomycetes</taxon>
        <taxon>Micrococcales</taxon>
        <taxon>Micrococcaceae</taxon>
        <taxon>Pseudarthrobacter</taxon>
    </lineage>
</organism>
<feature type="region of interest" description="Disordered" evidence="1">
    <location>
        <begin position="1"/>
        <end position="43"/>
    </location>
</feature>